<accession>A0A829HN51</accession>
<dbReference type="RefSeq" id="WP_020724509.1">
    <property type="nucleotide sequence ID" value="NZ_ATFQ01000040.1"/>
</dbReference>
<evidence type="ECO:0000256" key="1">
    <source>
        <dbReference type="SAM" id="MobiDB-lite"/>
    </source>
</evidence>
<evidence type="ECO:0000313" key="3">
    <source>
        <dbReference type="Proteomes" id="UP000014969"/>
    </source>
</evidence>
<protein>
    <submittedName>
        <fullName evidence="2">Uncharacterized protein</fullName>
    </submittedName>
</protein>
<dbReference type="Proteomes" id="UP000014969">
    <property type="component" value="Unassembled WGS sequence"/>
</dbReference>
<proteinExistence type="predicted"/>
<feature type="region of interest" description="Disordered" evidence="1">
    <location>
        <begin position="76"/>
        <end position="98"/>
    </location>
</feature>
<comment type="caution">
    <text evidence="2">The sequence shown here is derived from an EMBL/GenBank/DDBJ whole genome shotgun (WGS) entry which is preliminary data.</text>
</comment>
<organism evidence="2 3">
    <name type="scientific">Mycobacteroides abscessus subsp. bolletii CRM-0020</name>
    <dbReference type="NCBI Taxonomy" id="1306401"/>
    <lineage>
        <taxon>Bacteria</taxon>
        <taxon>Bacillati</taxon>
        <taxon>Actinomycetota</taxon>
        <taxon>Actinomycetes</taxon>
        <taxon>Mycobacteriales</taxon>
        <taxon>Mycobacteriaceae</taxon>
        <taxon>Mycobacteroides</taxon>
        <taxon>Mycobacteroides abscessus</taxon>
    </lineage>
</organism>
<name>A0A829HN51_9MYCO</name>
<dbReference type="EMBL" id="ATFQ01000040">
    <property type="protein sequence ID" value="EPQ21018.1"/>
    <property type="molecule type" value="Genomic_DNA"/>
</dbReference>
<sequence>MSIQPANIERRRRIMAALRAANGAALTTPELCQRAGFNNFEHHAYVLPQLRALAKLGIITRSPVVPGAIASWSLNRSDQSDRAMNERLATAPTDRRHA</sequence>
<evidence type="ECO:0000313" key="2">
    <source>
        <dbReference type="EMBL" id="EPQ21018.1"/>
    </source>
</evidence>
<dbReference type="AlphaFoldDB" id="A0A829HN51"/>
<gene>
    <name evidence="2" type="ORF">J108_23700</name>
</gene>
<reference evidence="2 3" key="1">
    <citation type="journal article" date="2013" name="Genome Announc.">
        <title>Genome Sequence of an Epidemic Isolate of Mycobacterium abscessus subsp. bolletii from Rio de Janeiro, Brazil.</title>
        <authorList>
            <person name="Davidson R.M."/>
            <person name="Reynolds P.R."/>
            <person name="Farias-Hesson E."/>
            <person name="Duarte R.S."/>
            <person name="Jackson M."/>
            <person name="Strong M."/>
        </authorList>
    </citation>
    <scope>NUCLEOTIDE SEQUENCE [LARGE SCALE GENOMIC DNA]</scope>
    <source>
        <strain evidence="2 3">CRM-0020</strain>
    </source>
</reference>